<gene>
    <name evidence="1" type="ORF">BS1321_24100</name>
</gene>
<dbReference type="RefSeq" id="WP_063234454.1">
    <property type="nucleotide sequence ID" value="NZ_BCVO01000015.1"/>
</dbReference>
<reference evidence="1 2" key="1">
    <citation type="submission" date="2016-10" db="EMBL/GenBank/DDBJ databases">
        <title>The whole genome sequencing and assembly of Bacillus simplex DSM 1321 strain.</title>
        <authorList>
            <person name="Park M.-K."/>
            <person name="Lee Y.-J."/>
            <person name="Yi H."/>
            <person name="Bahn Y.-S."/>
            <person name="Kim J.F."/>
            <person name="Lee D.-W."/>
        </authorList>
    </citation>
    <scope>NUCLEOTIDE SEQUENCE [LARGE SCALE GENOMIC DNA]</scope>
    <source>
        <strain evidence="1 2">DSM 1321</strain>
    </source>
</reference>
<dbReference type="EMBL" id="CP017704">
    <property type="protein sequence ID" value="ASS96712.1"/>
    <property type="molecule type" value="Genomic_DNA"/>
</dbReference>
<evidence type="ECO:0000313" key="1">
    <source>
        <dbReference type="EMBL" id="ASS96712.1"/>
    </source>
</evidence>
<sequence>MLKKVTFSLVAVVIVGFVLLTNLTITHAAFYPVQKTGGAGLDIRTTPTINGKRVETNIPDGKKLWLYCYVNGESYKGSKIWDFADDNGYGGDLDQGYVPDYFIKTGSSKPVVGYCAF</sequence>
<dbReference type="OrthoDB" id="2865564at2"/>
<evidence type="ECO:0008006" key="3">
    <source>
        <dbReference type="Google" id="ProtNLM"/>
    </source>
</evidence>
<dbReference type="AlphaFoldDB" id="A0A223EN72"/>
<name>A0A223EN72_9BACI</name>
<evidence type="ECO:0000313" key="2">
    <source>
        <dbReference type="Proteomes" id="UP000214618"/>
    </source>
</evidence>
<proteinExistence type="predicted"/>
<organism evidence="1 2">
    <name type="scientific">Peribacillus simplex NBRC 15720 = DSM 1321</name>
    <dbReference type="NCBI Taxonomy" id="1349754"/>
    <lineage>
        <taxon>Bacteria</taxon>
        <taxon>Bacillati</taxon>
        <taxon>Bacillota</taxon>
        <taxon>Bacilli</taxon>
        <taxon>Bacillales</taxon>
        <taxon>Bacillaceae</taxon>
        <taxon>Peribacillus</taxon>
    </lineage>
</organism>
<accession>A0A223EN72</accession>
<dbReference type="Proteomes" id="UP000214618">
    <property type="component" value="Chromosome"/>
</dbReference>
<dbReference type="GeneID" id="56475876"/>
<protein>
    <recommendedName>
        <fullName evidence="3">SH3b domain-containing protein</fullName>
    </recommendedName>
</protein>